<dbReference type="AlphaFoldDB" id="A0A7S9LSI8"/>
<protein>
    <submittedName>
        <fullName evidence="1">Uncharacterized protein</fullName>
    </submittedName>
</protein>
<reference evidence="1 2" key="1">
    <citation type="submission" date="2020-11" db="EMBL/GenBank/DDBJ databases">
        <title>Description of Pontivivens ytuae sp. nov. isolated from deep sea sediment of Mariana Trench.</title>
        <authorList>
            <person name="Wang Z."/>
            <person name="Sun Q.-L."/>
            <person name="Xu X.-D."/>
            <person name="Tang Y.-Z."/>
            <person name="Zhang J."/>
        </authorList>
    </citation>
    <scope>NUCLEOTIDE SEQUENCE [LARGE SCALE GENOMIC DNA]</scope>
    <source>
        <strain evidence="1 2">MT2928</strain>
    </source>
</reference>
<dbReference type="Proteomes" id="UP000594800">
    <property type="component" value="Chromosome"/>
</dbReference>
<sequence length="260" mass="29525">MKFADPGQPSAPVEGLTTELSKPQLRFYRLFESAKKPILADKSASGLLPTRAFRFCEAARIASSIGWYLFPSVSFSIRYDGASVFWRLDPDADWRLLDSVTLEGDRGWFDDAADTDVVGHCPPFISAAENGMLQIMTGLAVRTAPDWGILVRRPPNVPAKAHLEYFEGFVHTGAWFGPLFFNIKPLRTDIEIRFEEDWPLAFLQPFPVALADNRFYADAQFVSELDDLTDQDWRELRNTLVDRSGQEREVGRYAKKVRKN</sequence>
<evidence type="ECO:0000313" key="1">
    <source>
        <dbReference type="EMBL" id="QPH54504.1"/>
    </source>
</evidence>
<organism evidence="1 2">
    <name type="scientific">Pontivivens ytuae</name>
    <dbReference type="NCBI Taxonomy" id="2789856"/>
    <lineage>
        <taxon>Bacteria</taxon>
        <taxon>Pseudomonadati</taxon>
        <taxon>Pseudomonadota</taxon>
        <taxon>Alphaproteobacteria</taxon>
        <taxon>Rhodobacterales</taxon>
        <taxon>Paracoccaceae</taxon>
        <taxon>Pontivivens</taxon>
    </lineage>
</organism>
<dbReference type="Pfam" id="PF19541">
    <property type="entry name" value="DUF6065"/>
    <property type="match status" value="1"/>
</dbReference>
<accession>A0A7S9LSI8</accession>
<proteinExistence type="predicted"/>
<dbReference type="KEGG" id="poz:I0K15_01610"/>
<dbReference type="EMBL" id="CP064942">
    <property type="protein sequence ID" value="QPH54504.1"/>
    <property type="molecule type" value="Genomic_DNA"/>
</dbReference>
<evidence type="ECO:0000313" key="2">
    <source>
        <dbReference type="Proteomes" id="UP000594800"/>
    </source>
</evidence>
<keyword evidence="2" id="KW-1185">Reference proteome</keyword>
<name>A0A7S9LSI8_9RHOB</name>
<gene>
    <name evidence="1" type="ORF">I0K15_01610</name>
</gene>
<dbReference type="InterPro" id="IPR045709">
    <property type="entry name" value="DUF6065"/>
</dbReference>
<dbReference type="RefSeq" id="WP_196103713.1">
    <property type="nucleotide sequence ID" value="NZ_CP064942.1"/>
</dbReference>